<reference evidence="3 4" key="1">
    <citation type="submission" date="2020-07" db="EMBL/GenBank/DDBJ databases">
        <title>Description of Limosilactobacillus balticus sp. nov., Limosilactobacillus agrestis sp. nov., Limosilactobacillus albertensis sp. nov., Limosilactobacillus rudii sp. nov., Limosilactobacillus fastidiosus sp. nov., five novel Limosilactobacillus species isolated from the vertebrate gastrointestinal tract, and proposal of 6 subspecies of Limosilactobacillus reuteri adapted to the gastrointestinal tract of specific vertebrate hosts.</title>
        <authorList>
            <person name="Li F."/>
            <person name="Cheng C."/>
            <person name="Zheng J."/>
            <person name="Quevedo R.M."/>
            <person name="Li J."/>
            <person name="Roos S."/>
            <person name="Gaenzle M.G."/>
            <person name="Walter J."/>
        </authorList>
    </citation>
    <scope>NUCLEOTIDE SEQUENCE [LARGE SCALE GENOMIC DNA]</scope>
    <source>
        <strain evidence="3 4">WF-MA3-C</strain>
    </source>
</reference>
<keyword evidence="1" id="KW-0812">Transmembrane</keyword>
<organism evidence="3 4">
    <name type="scientific">Limosilactobacillus fastidiosus</name>
    <dbReference type="NCBI Taxonomy" id="2759855"/>
    <lineage>
        <taxon>Bacteria</taxon>
        <taxon>Bacillati</taxon>
        <taxon>Bacillota</taxon>
        <taxon>Bacilli</taxon>
        <taxon>Lactobacillales</taxon>
        <taxon>Lactobacillaceae</taxon>
        <taxon>Limosilactobacillus</taxon>
    </lineage>
</organism>
<feature type="transmembrane region" description="Helical" evidence="1">
    <location>
        <begin position="347"/>
        <end position="367"/>
    </location>
</feature>
<comment type="caution">
    <text evidence="3">The sequence shown here is derived from an EMBL/GenBank/DDBJ whole genome shotgun (WGS) entry which is preliminary data.</text>
</comment>
<feature type="transmembrane region" description="Helical" evidence="1">
    <location>
        <begin position="98"/>
        <end position="121"/>
    </location>
</feature>
<feature type="transmembrane region" description="Helical" evidence="1">
    <location>
        <begin position="153"/>
        <end position="174"/>
    </location>
</feature>
<dbReference type="InterPro" id="IPR018776">
    <property type="entry name" value="Membrane_prot_PTPS-rel_domain"/>
</dbReference>
<feature type="transmembrane region" description="Helical" evidence="1">
    <location>
        <begin position="12"/>
        <end position="30"/>
    </location>
</feature>
<protein>
    <recommendedName>
        <fullName evidence="2">Membrane protein 6-pyruvoyl-tetrahydropterin synthase-related domain-containing protein</fullName>
    </recommendedName>
</protein>
<dbReference type="Proteomes" id="UP000518255">
    <property type="component" value="Unassembled WGS sequence"/>
</dbReference>
<sequence>MERKLKKYIGGSYLLSCFFILSFIVTYFYFYKGYFKVGFDDIVHFQVFESITNAFENHRLPPLVNFIGFSANGESFNGMYPWVTSLIFVIPRLLINNVILALYFSISILLFITLFNCYLLLKNFTNKKSALFFGSVIYSFNQYNLINIYNRGALGEALGFAFLPLVFLGIIKIWQKEYRVGSLFLALGMSLVINSHILTTVVCCLYLIIFELTRLLLRKVSFKEIKSIIVAALITILASAYTLSNIILLSLRNNLTTPWRDIQTLDWNQFVAGSTKATLDFQTYNFNFGVFVLVVMVIMAIMLFRPFKNASWKKWIIISCITFMITFSWVPYKYIGLTKSPLGTIQFASRLLNFVIPFLVIGVTIFLDKNYRNDYKKGLIIYSLLMLLFSIFTEINYINNKKVSYNLTNENINKYVYGSNYAESDYSLKDKHNHNWSVIYKSEIFPLKDNLHEYYNGVHFNVYSSQKKPSYIRFLTYNGIKYEVYVNNKKIMPNYSLGLLRVPLNKGINTLNIISKAQLSEYIFFVISIISTIIIILTLIMKKEILDKKELP</sequence>
<feature type="transmembrane region" description="Helical" evidence="1">
    <location>
        <begin position="228"/>
        <end position="251"/>
    </location>
</feature>
<feature type="transmembrane region" description="Helical" evidence="1">
    <location>
        <begin position="522"/>
        <end position="541"/>
    </location>
</feature>
<evidence type="ECO:0000313" key="4">
    <source>
        <dbReference type="Proteomes" id="UP000518255"/>
    </source>
</evidence>
<name>A0A7W3TY38_9LACO</name>
<evidence type="ECO:0000313" key="3">
    <source>
        <dbReference type="EMBL" id="MBB1085342.1"/>
    </source>
</evidence>
<dbReference type="Pfam" id="PF10131">
    <property type="entry name" value="PTPS_related"/>
    <property type="match status" value="1"/>
</dbReference>
<gene>
    <name evidence="3" type="ORF">H5R63_00725</name>
</gene>
<feature type="transmembrane region" description="Helical" evidence="1">
    <location>
        <begin position="379"/>
        <end position="398"/>
    </location>
</feature>
<dbReference type="EMBL" id="JACIUY010000023">
    <property type="protein sequence ID" value="MBB1085342.1"/>
    <property type="molecule type" value="Genomic_DNA"/>
</dbReference>
<keyword evidence="1" id="KW-0472">Membrane</keyword>
<feature type="transmembrane region" description="Helical" evidence="1">
    <location>
        <begin position="284"/>
        <end position="304"/>
    </location>
</feature>
<accession>A0A7W3TY38</accession>
<feature type="domain" description="Membrane protein 6-pyruvoyl-tetrahydropterin synthase-related" evidence="2">
    <location>
        <begin position="90"/>
        <end position="405"/>
    </location>
</feature>
<keyword evidence="1" id="KW-1133">Transmembrane helix</keyword>
<evidence type="ECO:0000256" key="1">
    <source>
        <dbReference type="SAM" id="Phobius"/>
    </source>
</evidence>
<feature type="transmembrane region" description="Helical" evidence="1">
    <location>
        <begin position="316"/>
        <end position="335"/>
    </location>
</feature>
<dbReference type="AlphaFoldDB" id="A0A7W3TY38"/>
<feature type="transmembrane region" description="Helical" evidence="1">
    <location>
        <begin position="180"/>
        <end position="208"/>
    </location>
</feature>
<dbReference type="RefSeq" id="WP_182580114.1">
    <property type="nucleotide sequence ID" value="NZ_JAJPCX010000010.1"/>
</dbReference>
<evidence type="ECO:0000259" key="2">
    <source>
        <dbReference type="Pfam" id="PF10131"/>
    </source>
</evidence>
<proteinExistence type="predicted"/>